<comment type="subcellular location">
    <subcellularLocation>
        <location evidence="9">Membrane</location>
        <topology evidence="9">Multi-pass membrane protein</topology>
    </subcellularLocation>
    <subcellularLocation>
        <location evidence="1">Mitochondrion inner membrane</location>
        <topology evidence="1">Multi-pass membrane protein</topology>
    </subcellularLocation>
</comment>
<dbReference type="GO" id="GO:0032977">
    <property type="term" value="F:membrane insertase activity"/>
    <property type="evidence" value="ECO:0007669"/>
    <property type="project" value="InterPro"/>
</dbReference>
<evidence type="ECO:0000256" key="10">
    <source>
        <dbReference type="SAM" id="MobiDB-lite"/>
    </source>
</evidence>
<keyword evidence="4" id="KW-0999">Mitochondrion inner membrane</keyword>
<accession>A0A8A3P6H1</accession>
<dbReference type="PANTHER" id="PTHR12428">
    <property type="entry name" value="OXA1"/>
    <property type="match status" value="1"/>
</dbReference>
<name>A0A8A3P6H1_9HELO</name>
<organism evidence="12 13">
    <name type="scientific">Monilinia vaccinii-corymbosi</name>
    <dbReference type="NCBI Taxonomy" id="61207"/>
    <lineage>
        <taxon>Eukaryota</taxon>
        <taxon>Fungi</taxon>
        <taxon>Dikarya</taxon>
        <taxon>Ascomycota</taxon>
        <taxon>Pezizomycotina</taxon>
        <taxon>Leotiomycetes</taxon>
        <taxon>Helotiales</taxon>
        <taxon>Sclerotiniaceae</taxon>
        <taxon>Monilinia</taxon>
    </lineage>
</organism>
<evidence type="ECO:0000256" key="3">
    <source>
        <dbReference type="ARBA" id="ARBA00022692"/>
    </source>
</evidence>
<evidence type="ECO:0000313" key="13">
    <source>
        <dbReference type="Proteomes" id="UP000672032"/>
    </source>
</evidence>
<evidence type="ECO:0000256" key="1">
    <source>
        <dbReference type="ARBA" id="ARBA00004448"/>
    </source>
</evidence>
<evidence type="ECO:0000256" key="6">
    <source>
        <dbReference type="ARBA" id="ARBA00022989"/>
    </source>
</evidence>
<gene>
    <name evidence="12" type="ORF">DSL72_000789</name>
</gene>
<feature type="domain" description="Membrane insertase YidC/Oxa/ALB C-terminal" evidence="11">
    <location>
        <begin position="167"/>
        <end position="359"/>
    </location>
</feature>
<evidence type="ECO:0000256" key="7">
    <source>
        <dbReference type="ARBA" id="ARBA00023128"/>
    </source>
</evidence>
<keyword evidence="13" id="KW-1185">Reference proteome</keyword>
<dbReference type="GO" id="GO:0032979">
    <property type="term" value="P:protein insertion into mitochondrial inner membrane from matrix"/>
    <property type="evidence" value="ECO:0007669"/>
    <property type="project" value="TreeGrafter"/>
</dbReference>
<dbReference type="GO" id="GO:0005743">
    <property type="term" value="C:mitochondrial inner membrane"/>
    <property type="evidence" value="ECO:0007669"/>
    <property type="project" value="UniProtKB-SubCell"/>
</dbReference>
<dbReference type="CDD" id="cd20069">
    <property type="entry name" value="5TM_Oxa1-like"/>
    <property type="match status" value="1"/>
</dbReference>
<evidence type="ECO:0000256" key="9">
    <source>
        <dbReference type="RuleBase" id="RU003945"/>
    </source>
</evidence>
<sequence>MIPSRGFRCSNQSVALSRRQIESYGIRQGNWNWNWNRNWNCTFADLFKFSSNVHRPIRSRTLLSQSITPSPLSRANTLIRNATSIRFASTSPSAIPPVNSPIPPIETSTPEFKPAPLEVNADVNPDILSAPEHIGYLHSLGLDYGWGPTAVMEWMLEHIHVYAGTPWWVSIGLAAVAWRILLFKPFLDAAENASRMAAIKSYTAPVQALMMEAKRRGDTAEMMMQRAELQRIFKRAGISMWKSFMPVVQIFIGYGTWKLLRQMSEVPVPGLLDGGILWFYNLSIPDPYFILPLATSTILHFVLKKGGETGVSNLTPGMVQAMQWGMPALSMLFTSFMPAAVQLSFLVSSAFSFGQSTLFRTPQFRSWANMTPLADPNPSPSQNILKMREVTSSEAEIKSPKRYSLDGTLGNVMDRFQSAKKGMVDMTKERRAKQDDAAAKSRAEAYEKRRQAEIAEEIRRQSEKRRLEREMKKTERGRKRGRRE</sequence>
<evidence type="ECO:0000256" key="5">
    <source>
        <dbReference type="ARBA" id="ARBA00022946"/>
    </source>
</evidence>
<evidence type="ECO:0000256" key="4">
    <source>
        <dbReference type="ARBA" id="ARBA00022792"/>
    </source>
</evidence>
<keyword evidence="7" id="KW-0496">Mitochondrion</keyword>
<evidence type="ECO:0000256" key="2">
    <source>
        <dbReference type="ARBA" id="ARBA00009877"/>
    </source>
</evidence>
<feature type="compositionally biased region" description="Basic residues" evidence="10">
    <location>
        <begin position="475"/>
        <end position="484"/>
    </location>
</feature>
<evidence type="ECO:0000259" key="11">
    <source>
        <dbReference type="Pfam" id="PF02096"/>
    </source>
</evidence>
<dbReference type="InterPro" id="IPR001708">
    <property type="entry name" value="YidC/ALB3/OXA1/COX18"/>
</dbReference>
<protein>
    <recommendedName>
        <fullName evidence="11">Membrane insertase YidC/Oxa/ALB C-terminal domain-containing protein</fullName>
    </recommendedName>
</protein>
<dbReference type="EMBL" id="CP063406">
    <property type="protein sequence ID" value="QSZ31226.1"/>
    <property type="molecule type" value="Genomic_DNA"/>
</dbReference>
<dbReference type="PANTHER" id="PTHR12428:SF66">
    <property type="entry name" value="MITOCHONDRIAL INNER MEMBRANE PROTEIN OXA1L"/>
    <property type="match status" value="1"/>
</dbReference>
<dbReference type="InterPro" id="IPR028055">
    <property type="entry name" value="YidC/Oxa/ALB_C"/>
</dbReference>
<dbReference type="Pfam" id="PF02096">
    <property type="entry name" value="60KD_IMP"/>
    <property type="match status" value="1"/>
</dbReference>
<evidence type="ECO:0000313" key="12">
    <source>
        <dbReference type="EMBL" id="QSZ31226.1"/>
    </source>
</evidence>
<feature type="region of interest" description="Disordered" evidence="10">
    <location>
        <begin position="423"/>
        <end position="484"/>
    </location>
</feature>
<dbReference type="Proteomes" id="UP000672032">
    <property type="component" value="Chromosome 2"/>
</dbReference>
<evidence type="ECO:0000256" key="8">
    <source>
        <dbReference type="ARBA" id="ARBA00023136"/>
    </source>
</evidence>
<proteinExistence type="inferred from homology"/>
<keyword evidence="6" id="KW-1133">Transmembrane helix</keyword>
<dbReference type="OrthoDB" id="2148490at2759"/>
<reference evidence="12" key="1">
    <citation type="submission" date="2020-10" db="EMBL/GenBank/DDBJ databases">
        <title>Genome Sequence of Monilinia vaccinii-corymbosi Sheds Light on Mummy Berry Disease Infection of Blueberry and Mating Type.</title>
        <authorList>
            <person name="Yow A.G."/>
            <person name="Zhang Y."/>
            <person name="Bansal K."/>
            <person name="Eacker S.M."/>
            <person name="Sullivan S."/>
            <person name="Liachko I."/>
            <person name="Cubeta M.A."/>
            <person name="Rollins J.A."/>
            <person name="Ashrafi H."/>
        </authorList>
    </citation>
    <scope>NUCLEOTIDE SEQUENCE</scope>
    <source>
        <strain evidence="12">RL-1</strain>
    </source>
</reference>
<dbReference type="AlphaFoldDB" id="A0A8A3P6H1"/>
<keyword evidence="5" id="KW-0809">Transit peptide</keyword>
<keyword evidence="3 9" id="KW-0812">Transmembrane</keyword>
<keyword evidence="8" id="KW-0472">Membrane</keyword>
<comment type="similarity">
    <text evidence="2 9">Belongs to the OXA1/ALB3/YidC family.</text>
</comment>
<feature type="compositionally biased region" description="Basic and acidic residues" evidence="10">
    <location>
        <begin position="423"/>
        <end position="474"/>
    </location>
</feature>